<keyword evidence="2" id="KW-0732">Signal</keyword>
<evidence type="ECO:0000256" key="3">
    <source>
        <dbReference type="ARBA" id="ARBA00022764"/>
    </source>
</evidence>
<accession>A0A2R4C8V8</accession>
<dbReference type="EMBL" id="CP028324">
    <property type="protein sequence ID" value="AVR95980.1"/>
    <property type="molecule type" value="Genomic_DNA"/>
</dbReference>
<dbReference type="Gene3D" id="1.50.10.100">
    <property type="entry name" value="Chondroitin AC/alginate lyase"/>
    <property type="match status" value="1"/>
</dbReference>
<dbReference type="Gene3D" id="2.70.98.70">
    <property type="match status" value="1"/>
</dbReference>
<evidence type="ECO:0000256" key="4">
    <source>
        <dbReference type="ARBA" id="ARBA00023239"/>
    </source>
</evidence>
<dbReference type="Gene3D" id="2.60.40.10">
    <property type="entry name" value="Immunoglobulins"/>
    <property type="match status" value="1"/>
</dbReference>
<dbReference type="PANTHER" id="PTHR39210">
    <property type="entry name" value="HEPARIN-SULFATE LYASE"/>
    <property type="match status" value="1"/>
</dbReference>
<evidence type="ECO:0000313" key="7">
    <source>
        <dbReference type="EMBL" id="AVR95980.1"/>
    </source>
</evidence>
<organism evidence="7 8">
    <name type="scientific">Pseudoduganella armeniaca</name>
    <dbReference type="NCBI Taxonomy" id="2072590"/>
    <lineage>
        <taxon>Bacteria</taxon>
        <taxon>Pseudomonadati</taxon>
        <taxon>Pseudomonadota</taxon>
        <taxon>Betaproteobacteria</taxon>
        <taxon>Burkholderiales</taxon>
        <taxon>Oxalobacteraceae</taxon>
        <taxon>Telluria group</taxon>
        <taxon>Pseudoduganella</taxon>
    </lineage>
</organism>
<dbReference type="Proteomes" id="UP000240505">
    <property type="component" value="Chromosome"/>
</dbReference>
<reference evidence="7 8" key="1">
    <citation type="submission" date="2018-03" db="EMBL/GenBank/DDBJ databases">
        <title>Massilia armeniaca sp. nov., isolated from desert soil.</title>
        <authorList>
            <person name="Huang H."/>
            <person name="Ren M."/>
        </authorList>
    </citation>
    <scope>NUCLEOTIDE SEQUENCE [LARGE SCALE GENOMIC DNA]</scope>
    <source>
        <strain evidence="7 8">ZMN-3</strain>
    </source>
</reference>
<comment type="subcellular location">
    <subcellularLocation>
        <location evidence="1">Periplasm</location>
    </subcellularLocation>
</comment>
<dbReference type="AlphaFoldDB" id="A0A2R4C8V8"/>
<dbReference type="GO" id="GO:0042597">
    <property type="term" value="C:periplasmic space"/>
    <property type="evidence" value="ECO:0007669"/>
    <property type="project" value="UniProtKB-SubCell"/>
</dbReference>
<gene>
    <name evidence="7" type="ORF">C9I28_09730</name>
</gene>
<dbReference type="OrthoDB" id="9772435at2"/>
<protein>
    <submittedName>
        <fullName evidence="7">Heparinase</fullName>
    </submittedName>
</protein>
<dbReference type="SUPFAM" id="SSF48230">
    <property type="entry name" value="Chondroitin AC/alginate lyase"/>
    <property type="match status" value="1"/>
</dbReference>
<dbReference type="KEGG" id="masz:C9I28_09730"/>
<keyword evidence="3" id="KW-0574">Periplasm</keyword>
<name>A0A2R4C8V8_9BURK</name>
<evidence type="ECO:0000313" key="8">
    <source>
        <dbReference type="Proteomes" id="UP000240505"/>
    </source>
</evidence>
<evidence type="ECO:0000259" key="6">
    <source>
        <dbReference type="Pfam" id="PF16332"/>
    </source>
</evidence>
<feature type="domain" description="Heparinase II/III-like C-terminal" evidence="5">
    <location>
        <begin position="437"/>
        <end position="640"/>
    </location>
</feature>
<dbReference type="InterPro" id="IPR013783">
    <property type="entry name" value="Ig-like_fold"/>
</dbReference>
<sequence>MRTQTQNPPTFAWPRHSTNPASYVLEIRSGTTVVKTFTTSRNWYLPALALPSGSYTWRVRPATLIDWSSDRPFVIDATSTKFEVPEDDALLVRIKNRARPRGLQTGLPLYKDWPAEMRAERGQYMSWMVREVTGAMTTMAPVSDAQWPLVTGKLQTPENVEQNASIRSLIYKMTRQLEAASLMYRLTGEQQYLTEALRRGDNLSALNPDGPTSYANQDQATRAISLGLAKAIDYLGTAIDPTRRARWLEIVRIRADVIHNELTKSRADLDQYPLDSHGGTAIGFLALTSILTIGEFPEAEKWFKFSFRQYVSSLNPWSGPEGGYANGTAYGEYAIDFSLQIWQPMAQAVGVNLIEKPWTKGFLNFFMQFMPPGSQTHLFGDGHETKPEFKFMKALALRFKTPQAAWYARNLAGSEDPLSYLQGPYPMPANTVATPVPPPNAALFPSIGWSAFHSNMADPNRTSVYFKSSPYGSFSHSHGDQNSFVIKKGGVGLITEAGWYDWYDSPNWNNYYHQTKAHSAVTYDGGIGQFVTGWREPRKFNGSITNFGDYGNTYYVAGNAAPSFGGAMTKNIRRVWYMRNTDTVVVHDTLAATTAHTYEWNFHTLAPIVANSNGTYQVTNQNKTVCVRSLTSGTRFEKRAGGLVKAGTVEDHGTFVRTASALTAEFIILLDVGCKNTPYSISDTTSGRTLTVGRDQLALPR</sequence>
<dbReference type="PANTHER" id="PTHR39210:SF1">
    <property type="entry name" value="HEPARIN-SULFATE LYASE"/>
    <property type="match status" value="1"/>
</dbReference>
<dbReference type="GO" id="GO:0016829">
    <property type="term" value="F:lyase activity"/>
    <property type="evidence" value="ECO:0007669"/>
    <property type="project" value="UniProtKB-KW"/>
</dbReference>
<evidence type="ECO:0000259" key="5">
    <source>
        <dbReference type="Pfam" id="PF07940"/>
    </source>
</evidence>
<feature type="domain" description="Heparinase II N-terminal" evidence="6">
    <location>
        <begin position="33"/>
        <end position="412"/>
    </location>
</feature>
<dbReference type="InterPro" id="IPR012480">
    <property type="entry name" value="Hepar_II_III_C"/>
</dbReference>
<keyword evidence="4" id="KW-0456">Lyase</keyword>
<dbReference type="InterPro" id="IPR032518">
    <property type="entry name" value="HepII_N"/>
</dbReference>
<dbReference type="Pfam" id="PF16332">
    <property type="entry name" value="DUF4962"/>
    <property type="match status" value="1"/>
</dbReference>
<dbReference type="Pfam" id="PF07940">
    <property type="entry name" value="Hepar_II_III_C"/>
    <property type="match status" value="1"/>
</dbReference>
<evidence type="ECO:0000256" key="1">
    <source>
        <dbReference type="ARBA" id="ARBA00004418"/>
    </source>
</evidence>
<keyword evidence="8" id="KW-1185">Reference proteome</keyword>
<proteinExistence type="predicted"/>
<dbReference type="InterPro" id="IPR008929">
    <property type="entry name" value="Chondroitin_lyas"/>
</dbReference>
<evidence type="ECO:0000256" key="2">
    <source>
        <dbReference type="ARBA" id="ARBA00022729"/>
    </source>
</evidence>